<feature type="transmembrane region" description="Helical" evidence="1">
    <location>
        <begin position="391"/>
        <end position="412"/>
    </location>
</feature>
<dbReference type="EMBL" id="FNFT01000018">
    <property type="protein sequence ID" value="SDK51042.1"/>
    <property type="molecule type" value="Genomic_DNA"/>
</dbReference>
<dbReference type="RefSeq" id="WP_066958760.1">
    <property type="nucleotide sequence ID" value="NZ_BCNX01000013.1"/>
</dbReference>
<evidence type="ECO:0008006" key="4">
    <source>
        <dbReference type="Google" id="ProtNLM"/>
    </source>
</evidence>
<keyword evidence="3" id="KW-1185">Reference proteome</keyword>
<feature type="transmembrane region" description="Helical" evidence="1">
    <location>
        <begin position="21"/>
        <end position="42"/>
    </location>
</feature>
<feature type="transmembrane region" description="Helical" evidence="1">
    <location>
        <begin position="241"/>
        <end position="272"/>
    </location>
</feature>
<name>A0A1G9CH89_9EURY</name>
<reference evidence="2 3" key="1">
    <citation type="submission" date="2016-10" db="EMBL/GenBank/DDBJ databases">
        <authorList>
            <person name="Varghese N."/>
            <person name="Submissions S."/>
        </authorList>
    </citation>
    <scope>NUCLEOTIDE SEQUENCE [LARGE SCALE GENOMIC DNA]</scope>
    <source>
        <strain evidence="2 3">DSM 2373</strain>
    </source>
</reference>
<feature type="transmembrane region" description="Helical" evidence="1">
    <location>
        <begin position="359"/>
        <end position="379"/>
    </location>
</feature>
<dbReference type="AlphaFoldDB" id="A0A1G9CH89"/>
<protein>
    <recommendedName>
        <fullName evidence="4">Dolichyl-phosphate-mannose-protein mannosyltransferase</fullName>
    </recommendedName>
</protein>
<evidence type="ECO:0000313" key="2">
    <source>
        <dbReference type="EMBL" id="SDK51042.1"/>
    </source>
</evidence>
<feature type="transmembrane region" description="Helical" evidence="1">
    <location>
        <begin position="91"/>
        <end position="112"/>
    </location>
</feature>
<feature type="transmembrane region" description="Helical" evidence="1">
    <location>
        <begin position="293"/>
        <end position="315"/>
    </location>
</feature>
<dbReference type="Pfam" id="PF20176">
    <property type="entry name" value="DUF6541"/>
    <property type="match status" value="1"/>
</dbReference>
<gene>
    <name evidence="2" type="ORF">SAMN04488571_1181</name>
</gene>
<keyword evidence="1" id="KW-0812">Transmembrane</keyword>
<dbReference type="InterPro" id="IPR046671">
    <property type="entry name" value="DUF6541"/>
</dbReference>
<evidence type="ECO:0000256" key="1">
    <source>
        <dbReference type="SAM" id="Phobius"/>
    </source>
</evidence>
<proteinExistence type="predicted"/>
<feature type="transmembrane region" description="Helical" evidence="1">
    <location>
        <begin position="194"/>
        <end position="212"/>
    </location>
</feature>
<keyword evidence="1" id="KW-1133">Transmembrane helix</keyword>
<sequence>MINNIRRVLIEKKSLLNPKLLKIYFILTFCLITLSSLLVWNIPATEYEISIYASTPQLFWIIIYPIMLASFGLFILLLLKNNLDVSLYSKLCLISIFLCYILVNALFIIRGYHMWNMTGDGASHLGWTKDLISAGHIPEHLFYPLLHIFLAELTKVTQLDLVILHKIVPVILGALFVPFMFVFARSIFPKEHTGPYLVALISCCFILPCTLLAPNMNSYLIFPLMLMIYIMAFKSGSREYIILLAVMLIAAATFHPITAFIYGLIIFAVSVSQLLARRYKGYLCFNIFPKNRVNLFAILLLSIWYFFWLLQFWYFGVTINNMYDSIISRADTQYAVIGQAIRNASAVGNNPFIEIIKRYGQQILIIILSVIGAISLFYRDHSSRHYQTLRLFIFPFTLIMVFMIAMVGAQGFTMATRYLNYIMIMGVLFCAYLIVNLFNHMTKKPNLSSIAAVIVVIGITCMVMTLGLVDVYPSPYNAKGSYHTTQMSVSGMEWFFENRIIETPLVGITVAPGRYADLLLSPTERKEQNLPNYMFTEHTGGRIDDRRPPVHFGYGNSLSLGDYYDRETDFITNRQDIEYYSVTRPELGELYWQNEDFQRLSNDPKVDKVYWNSEYTMWKIRP</sequence>
<accession>A0A1G9CH89</accession>
<feature type="transmembrane region" description="Helical" evidence="1">
    <location>
        <begin position="163"/>
        <end position="188"/>
    </location>
</feature>
<dbReference type="STRING" id="2200.GCA_001571405_02176"/>
<feature type="transmembrane region" description="Helical" evidence="1">
    <location>
        <begin position="450"/>
        <end position="469"/>
    </location>
</feature>
<feature type="transmembrane region" description="Helical" evidence="1">
    <location>
        <begin position="58"/>
        <end position="79"/>
    </location>
</feature>
<dbReference type="Proteomes" id="UP000326500">
    <property type="component" value="Unassembled WGS sequence"/>
</dbReference>
<dbReference type="OrthoDB" id="137309at2157"/>
<feature type="transmembrane region" description="Helical" evidence="1">
    <location>
        <begin position="418"/>
        <end position="438"/>
    </location>
</feature>
<organism evidence="2 3">
    <name type="scientific">Methanoculleus thermophilus</name>
    <dbReference type="NCBI Taxonomy" id="2200"/>
    <lineage>
        <taxon>Archaea</taxon>
        <taxon>Methanobacteriati</taxon>
        <taxon>Methanobacteriota</taxon>
        <taxon>Stenosarchaea group</taxon>
        <taxon>Methanomicrobia</taxon>
        <taxon>Methanomicrobiales</taxon>
        <taxon>Methanomicrobiaceae</taxon>
        <taxon>Methanoculleus</taxon>
    </lineage>
</organism>
<evidence type="ECO:0000313" key="3">
    <source>
        <dbReference type="Proteomes" id="UP000326500"/>
    </source>
</evidence>
<keyword evidence="1" id="KW-0472">Membrane</keyword>